<evidence type="ECO:0000259" key="1">
    <source>
        <dbReference type="Pfam" id="PF03478"/>
    </source>
</evidence>
<reference evidence="2" key="2">
    <citation type="submission" date="2006-06" db="EMBL/GenBank/DDBJ databases">
        <authorList>
            <person name="Buell R."/>
            <person name="Wing R.A."/>
            <person name="McCombie W.A."/>
            <person name="Ouyang S."/>
        </authorList>
    </citation>
    <scope>NUCLEOTIDE SEQUENCE</scope>
</reference>
<protein>
    <recommendedName>
        <fullName evidence="1">KIB1-4 beta-propeller domain-containing protein</fullName>
    </recommendedName>
</protein>
<evidence type="ECO:0000313" key="2">
    <source>
        <dbReference type="EMBL" id="ABF96551.1"/>
    </source>
</evidence>
<feature type="domain" description="KIB1-4 beta-propeller" evidence="1">
    <location>
        <begin position="79"/>
        <end position="171"/>
    </location>
</feature>
<proteinExistence type="predicted"/>
<dbReference type="EMBL" id="DP000009">
    <property type="protein sequence ID" value="ABF96551.1"/>
    <property type="molecule type" value="Genomic_DNA"/>
</dbReference>
<dbReference type="AlphaFoldDB" id="Q10JS6"/>
<accession>Q10JS6</accession>
<sequence length="401" mass="44837">MAARTRPQAQGLDLPLARALVLLDAPPHPRHRRCRASSRPVPPHAVTSPVVVARGGPGVAFSFDGLCDLILLMAVVVDISNGGATVAVLYRREREFAIARTGERSWRLINNKLDRIVDMARHGDGKLYTVHLSGKVARWKFNCNVCRSPKILESVLVIDSPYHYVVKADGNGNAIIMSREYEHDHRDRASECCYLAGAPRGTLYLLKRVYKHKQGGGGGGGGGGTSSPGVIRMTIIVGGVVIDPSSHHATIRSSLIPHLSITPPPATGTPRTRRSLIPHANKINQRKQWQMALGVQWQVCTNKIMCYDYANSCHMTHLQTHLNGGEQWHFPYRFHDNRAEFWHHVTMNSLQWLLWLLLRLVPFLCPDAVHTKNFMEGTLLQYGGHEELQMVHEMELLTPYC</sequence>
<dbReference type="Pfam" id="PF03478">
    <property type="entry name" value="Beta-prop_KIB1-4"/>
    <property type="match status" value="1"/>
</dbReference>
<organism evidence="2">
    <name type="scientific">Oryza sativa subsp. japonica</name>
    <name type="common">Rice</name>
    <dbReference type="NCBI Taxonomy" id="39947"/>
    <lineage>
        <taxon>Eukaryota</taxon>
        <taxon>Viridiplantae</taxon>
        <taxon>Streptophyta</taxon>
        <taxon>Embryophyta</taxon>
        <taxon>Tracheophyta</taxon>
        <taxon>Spermatophyta</taxon>
        <taxon>Magnoliopsida</taxon>
        <taxon>Liliopsida</taxon>
        <taxon>Poales</taxon>
        <taxon>Poaceae</taxon>
        <taxon>BOP clade</taxon>
        <taxon>Oryzoideae</taxon>
        <taxon>Oryzeae</taxon>
        <taxon>Oryzinae</taxon>
        <taxon>Oryza</taxon>
        <taxon>Oryza sativa</taxon>
    </lineage>
</organism>
<gene>
    <name evidence="2" type="ordered locus">LOC_Os03g29584</name>
</gene>
<reference evidence="2" key="1">
    <citation type="journal article" date="2005" name="Genome Res.">
        <title>Sequence, annotation, and analysis of synteny between rice chromosome 3 and diverged grass species.</title>
        <authorList>
            <consortium name="Rice Chromosome 3 Sequencing Consortium"/>
            <person name="Buell C.R."/>
            <person name="Yuan Q."/>
            <person name="Ouyang S."/>
            <person name="Liu J."/>
            <person name="Zhu W."/>
            <person name="Wang A."/>
            <person name="Maiti R."/>
            <person name="Haas B."/>
            <person name="Wortman J."/>
            <person name="Pertea M."/>
            <person name="Jones K.M."/>
            <person name="Kim M."/>
            <person name="Overton L."/>
            <person name="Tsitrin T."/>
            <person name="Fadrosh D."/>
            <person name="Bera J."/>
            <person name="Weaver B."/>
            <person name="Jin S."/>
            <person name="Johri S."/>
            <person name="Reardon M."/>
            <person name="Webb K."/>
            <person name="Hill J."/>
            <person name="Moffat K."/>
            <person name="Tallon L."/>
            <person name="Van Aken S."/>
            <person name="Lewis M."/>
            <person name="Utterback T."/>
            <person name="Feldblyum T."/>
            <person name="Zismann V."/>
            <person name="Iobst S."/>
            <person name="Hsiao J."/>
            <person name="de Vazeille A.R."/>
            <person name="Salzberg S.L."/>
            <person name="White O."/>
            <person name="Fraser C."/>
            <person name="Yu Y."/>
            <person name="Kim H."/>
            <person name="Rambo T."/>
            <person name="Currie J."/>
            <person name="Collura K."/>
            <person name="Kernodle-Thompson S."/>
            <person name="Wei F."/>
            <person name="Kudrna K."/>
            <person name="Ammiraju J.S."/>
            <person name="Luo M."/>
            <person name="Goicoechea J.L."/>
            <person name="Wing R.A."/>
            <person name="Henry D."/>
            <person name="Oates R."/>
            <person name="Palmer M."/>
            <person name="Pries G."/>
            <person name="Saski C."/>
            <person name="Simmons J."/>
            <person name="Soderlund C."/>
            <person name="Nelson W."/>
            <person name="de la Bastide M."/>
            <person name="Spiegel L."/>
            <person name="Nascimento L."/>
            <person name="Huang E."/>
            <person name="Preston R."/>
            <person name="Zutavern T."/>
            <person name="Palmer L."/>
            <person name="O'Shaughnessy A."/>
            <person name="Dike S."/>
            <person name="McCombie W.R."/>
            <person name="Minx P."/>
            <person name="Cordum H."/>
            <person name="Wilson R."/>
            <person name="Jin W."/>
            <person name="Lee H.R."/>
            <person name="Jiang J."/>
            <person name="Jackson S."/>
        </authorList>
    </citation>
    <scope>NUCLEOTIDE SEQUENCE [LARGE SCALE GENOMIC DNA]</scope>
</reference>
<name>Q10JS6_ORYSJ</name>
<dbReference type="InterPro" id="IPR005174">
    <property type="entry name" value="KIB1-4_b-propeller"/>
</dbReference>